<name>A0A411E6M5_9FLAO</name>
<dbReference type="OrthoDB" id="66316at2"/>
<proteinExistence type="predicted"/>
<evidence type="ECO:0000313" key="2">
    <source>
        <dbReference type="Proteomes" id="UP000290889"/>
    </source>
</evidence>
<dbReference type="Proteomes" id="UP000290889">
    <property type="component" value="Chromosome"/>
</dbReference>
<dbReference type="Pfam" id="PF20001">
    <property type="entry name" value="DUF6428"/>
    <property type="match status" value="1"/>
</dbReference>
<organism evidence="1 2">
    <name type="scientific">Muriicola soli</name>
    <dbReference type="NCBI Taxonomy" id="2507538"/>
    <lineage>
        <taxon>Bacteria</taxon>
        <taxon>Pseudomonadati</taxon>
        <taxon>Bacteroidota</taxon>
        <taxon>Flavobacteriia</taxon>
        <taxon>Flavobacteriales</taxon>
        <taxon>Flavobacteriaceae</taxon>
        <taxon>Muriicola</taxon>
    </lineage>
</organism>
<dbReference type="RefSeq" id="WP_129601906.1">
    <property type="nucleotide sequence ID" value="NZ_CP035544.1"/>
</dbReference>
<dbReference type="KEGG" id="mur:EQY75_00530"/>
<protein>
    <submittedName>
        <fullName evidence="1">Uncharacterized protein</fullName>
    </submittedName>
</protein>
<dbReference type="InterPro" id="IPR045534">
    <property type="entry name" value="DUF6428"/>
</dbReference>
<accession>A0A411E6M5</accession>
<keyword evidence="2" id="KW-1185">Reference proteome</keyword>
<reference evidence="1 2" key="1">
    <citation type="submission" date="2019-01" db="EMBL/GenBank/DDBJ databases">
        <title>Muriicola soli sp. nov., isolated from soil.</title>
        <authorList>
            <person name="Kang H.J."/>
            <person name="Kim S.B."/>
        </authorList>
    </citation>
    <scope>NUCLEOTIDE SEQUENCE [LARGE SCALE GENOMIC DNA]</scope>
    <source>
        <strain evidence="1 2">MMS17-SY002</strain>
    </source>
</reference>
<dbReference type="AlphaFoldDB" id="A0A411E6M5"/>
<sequence>MNTAEFLRLLNDQANKELVFHYDTDKKIGANYHITEIKNTSIESVDCGGRADAWHETVIQLWESPAEIGKTEYLSTSKAKSILDRVHHIKPIDLQAPLKFEYGNNSFHTAQLHVVGVKAEEAALTVLLDVNPTLCKAGELCGVAVENETADMSACMPGSGCC</sequence>
<evidence type="ECO:0000313" key="1">
    <source>
        <dbReference type="EMBL" id="QBA63173.1"/>
    </source>
</evidence>
<gene>
    <name evidence="1" type="ORF">EQY75_00530</name>
</gene>
<dbReference type="EMBL" id="CP035544">
    <property type="protein sequence ID" value="QBA63173.1"/>
    <property type="molecule type" value="Genomic_DNA"/>
</dbReference>